<dbReference type="AlphaFoldDB" id="A0A5J4PAM6"/>
<evidence type="ECO:0000313" key="1">
    <source>
        <dbReference type="EMBL" id="KAA6306008.1"/>
    </source>
</evidence>
<accession>A0A5J4PAM6</accession>
<sequence>PTFSNSKMMENIIVVAPTTAVPINTGLAVALKVFPADCGINDCGIFHCPDRRT</sequence>
<gene>
    <name evidence="1" type="ORF">EZS27_042336</name>
</gene>
<organism evidence="1">
    <name type="scientific">termite gut metagenome</name>
    <dbReference type="NCBI Taxonomy" id="433724"/>
    <lineage>
        <taxon>unclassified sequences</taxon>
        <taxon>metagenomes</taxon>
        <taxon>organismal metagenomes</taxon>
    </lineage>
</organism>
<proteinExistence type="predicted"/>
<protein>
    <submittedName>
        <fullName evidence="1">Uncharacterized protein</fullName>
    </submittedName>
</protein>
<dbReference type="EMBL" id="SNRY01010242">
    <property type="protein sequence ID" value="KAA6306008.1"/>
    <property type="molecule type" value="Genomic_DNA"/>
</dbReference>
<comment type="caution">
    <text evidence="1">The sequence shown here is derived from an EMBL/GenBank/DDBJ whole genome shotgun (WGS) entry which is preliminary data.</text>
</comment>
<feature type="non-terminal residue" evidence="1">
    <location>
        <position position="1"/>
    </location>
</feature>
<reference evidence="1" key="1">
    <citation type="submission" date="2019-03" db="EMBL/GenBank/DDBJ databases">
        <title>Single cell metagenomics reveals metabolic interactions within the superorganism composed of flagellate Streblomastix strix and complex community of Bacteroidetes bacteria on its surface.</title>
        <authorList>
            <person name="Treitli S.C."/>
            <person name="Kolisko M."/>
            <person name="Husnik F."/>
            <person name="Keeling P."/>
            <person name="Hampl V."/>
        </authorList>
    </citation>
    <scope>NUCLEOTIDE SEQUENCE</scope>
    <source>
        <strain evidence="1">STM</strain>
    </source>
</reference>
<name>A0A5J4PAM6_9ZZZZ</name>